<dbReference type="RefSeq" id="WP_153328290.1">
    <property type="nucleotide sequence ID" value="NZ_JBQEGR010000003.1"/>
</dbReference>
<protein>
    <submittedName>
        <fullName evidence="3">Uncharacterized protein</fullName>
    </submittedName>
</protein>
<name>A0A7X1YC93_9PSED</name>
<evidence type="ECO:0000313" key="1">
    <source>
        <dbReference type="EMBL" id="MQT77641.1"/>
    </source>
</evidence>
<evidence type="ECO:0000313" key="2">
    <source>
        <dbReference type="EMBL" id="MQT89654.1"/>
    </source>
</evidence>
<reference evidence="4 5" key="1">
    <citation type="submission" date="2019-10" db="EMBL/GenBank/DDBJ databases">
        <title>Evaluation of single-gene subtyping targets for Pseudomonas.</title>
        <authorList>
            <person name="Reichler S.J."/>
            <person name="Orsi R.H."/>
            <person name="Wiedmann M."/>
            <person name="Martin N.H."/>
            <person name="Murphy S.I."/>
        </authorList>
    </citation>
    <scope>NUCLEOTIDE SEQUENCE [LARGE SCALE GENOMIC DNA]</scope>
    <source>
        <strain evidence="3 5">FSL R10-2107</strain>
        <strain evidence="1 4">FSL R10-2932</strain>
        <strain evidence="2 6">FSL R10-3254</strain>
    </source>
</reference>
<dbReference type="AlphaFoldDB" id="A0A7X1YC93"/>
<evidence type="ECO:0000313" key="6">
    <source>
        <dbReference type="Proteomes" id="UP000489190"/>
    </source>
</evidence>
<proteinExistence type="predicted"/>
<dbReference type="Proteomes" id="UP000470186">
    <property type="component" value="Unassembled WGS sequence"/>
</dbReference>
<dbReference type="InterPro" id="IPR054199">
    <property type="entry name" value="DUF6904"/>
</dbReference>
<evidence type="ECO:0000313" key="4">
    <source>
        <dbReference type="Proteomes" id="UP000447574"/>
    </source>
</evidence>
<evidence type="ECO:0000313" key="5">
    <source>
        <dbReference type="Proteomes" id="UP000470186"/>
    </source>
</evidence>
<organism evidence="3 5">
    <name type="scientific">Pseudomonas helleri</name>
    <dbReference type="NCBI Taxonomy" id="1608996"/>
    <lineage>
        <taxon>Bacteria</taxon>
        <taxon>Pseudomonadati</taxon>
        <taxon>Pseudomonadota</taxon>
        <taxon>Gammaproteobacteria</taxon>
        <taxon>Pseudomonadales</taxon>
        <taxon>Pseudomonadaceae</taxon>
        <taxon>Pseudomonas</taxon>
    </lineage>
</organism>
<keyword evidence="5" id="KW-1185">Reference proteome</keyword>
<dbReference type="EMBL" id="WIWF01000174">
    <property type="protein sequence ID" value="MQT77641.1"/>
    <property type="molecule type" value="Genomic_DNA"/>
</dbReference>
<comment type="caution">
    <text evidence="3">The sequence shown here is derived from an EMBL/GenBank/DDBJ whole genome shotgun (WGS) entry which is preliminary data.</text>
</comment>
<evidence type="ECO:0000313" key="3">
    <source>
        <dbReference type="EMBL" id="MQU33283.1"/>
    </source>
</evidence>
<dbReference type="Pfam" id="PF21845">
    <property type="entry name" value="DUF6904"/>
    <property type="match status" value="1"/>
</dbReference>
<dbReference type="Proteomes" id="UP000447574">
    <property type="component" value="Unassembled WGS sequence"/>
</dbReference>
<gene>
    <name evidence="3" type="ORF">GHO30_18135</name>
    <name evidence="1" type="ORF">GHO37_25630</name>
    <name evidence="2" type="ORF">GHO39_10975</name>
</gene>
<dbReference type="Proteomes" id="UP000489190">
    <property type="component" value="Unassembled WGS sequence"/>
</dbReference>
<accession>A0A7X1YC93</accession>
<sequence>MQYDVRESNAGLVLWGDIYELKALWTFIHRVIDESALLKSEDPLLSWLAYEVRHAFDGMRHKGTRKWHGDDPTPIYGFDCIWPNMLIQIGLLRAGLAFMPTVTRHDQAVMYGLESIVLEGLETMLPGAGESFFKSAVMIAHEGGENYSNKIHSRTSYFLTLTPTKRKESLGAIFDSLGAMWALNNPLSPEIFEPFTNLTEYPPYKW</sequence>
<dbReference type="EMBL" id="WIVX01000101">
    <property type="protein sequence ID" value="MQU33283.1"/>
    <property type="molecule type" value="Genomic_DNA"/>
</dbReference>
<dbReference type="EMBL" id="WIWI01000025">
    <property type="protein sequence ID" value="MQT89654.1"/>
    <property type="molecule type" value="Genomic_DNA"/>
</dbReference>